<dbReference type="PANTHER" id="PTHR30535">
    <property type="entry name" value="VITAMIN B12-BINDING PROTEIN"/>
    <property type="match status" value="1"/>
</dbReference>
<dbReference type="SUPFAM" id="SSF53807">
    <property type="entry name" value="Helical backbone' metal receptor"/>
    <property type="match status" value="1"/>
</dbReference>
<feature type="region of interest" description="Disordered" evidence="2">
    <location>
        <begin position="34"/>
        <end position="60"/>
    </location>
</feature>
<evidence type="ECO:0000259" key="3">
    <source>
        <dbReference type="PROSITE" id="PS50983"/>
    </source>
</evidence>
<dbReference type="PANTHER" id="PTHR30535:SF34">
    <property type="entry name" value="MOLYBDATE-BINDING PROTEIN MOLA"/>
    <property type="match status" value="1"/>
</dbReference>
<evidence type="ECO:0000256" key="1">
    <source>
        <dbReference type="ARBA" id="ARBA00008814"/>
    </source>
</evidence>
<name>A0ABU0A2V3_9BACI</name>
<sequence length="355" mass="38677">MNQLNTTYIKKGFLGFFSIILILSLLTACGSNESAATTDEENKVEDDADVNETDRATEEEEEVVGEAPFPRTLMLGEEEITVLEKPESITAISLDTTEVLLSLVDPGQVAALSQSISNEYLSHFSHKTDEFSRKLAGSSIDPEEIISYDTDLVLVTLTHGAEQDAAEMLQHVGIPFAAFSRWHTVELLKENILTIGELVAEEEKAQGIIENIEEHVNVVQSALQDVAEKPTVLVLSQVGSTTGPFVLGPTSISYDIVKLAGGTPASDSIGLENTAPVSIEHIIEMDPDFIILVEWGTTSDEFSELVDSAGFEALRAVENGNVKHMKARDIMISNQHAVLNGLGEIAEWVHPERFN</sequence>
<dbReference type="EMBL" id="JAUSUG010000025">
    <property type="protein sequence ID" value="MDQ0257291.1"/>
    <property type="molecule type" value="Genomic_DNA"/>
</dbReference>
<accession>A0ABU0A2V3</accession>
<evidence type="ECO:0000313" key="5">
    <source>
        <dbReference type="Proteomes" id="UP001230005"/>
    </source>
</evidence>
<evidence type="ECO:0000313" key="4">
    <source>
        <dbReference type="EMBL" id="MDQ0257291.1"/>
    </source>
</evidence>
<comment type="similarity">
    <text evidence="1">Belongs to the bacterial solute-binding protein 8 family.</text>
</comment>
<feature type="compositionally biased region" description="Acidic residues" evidence="2">
    <location>
        <begin position="38"/>
        <end position="60"/>
    </location>
</feature>
<evidence type="ECO:0000256" key="2">
    <source>
        <dbReference type="SAM" id="MobiDB-lite"/>
    </source>
</evidence>
<keyword evidence="5" id="KW-1185">Reference proteome</keyword>
<dbReference type="Proteomes" id="UP001230005">
    <property type="component" value="Unassembled WGS sequence"/>
</dbReference>
<dbReference type="InterPro" id="IPR050902">
    <property type="entry name" value="ABC_Transporter_SBP"/>
</dbReference>
<gene>
    <name evidence="4" type="ORF">J2S74_004749</name>
</gene>
<comment type="caution">
    <text evidence="4">The sequence shown here is derived from an EMBL/GenBank/DDBJ whole genome shotgun (WGS) entry which is preliminary data.</text>
</comment>
<proteinExistence type="inferred from homology"/>
<organism evidence="4 5">
    <name type="scientific">Evansella vedderi</name>
    <dbReference type="NCBI Taxonomy" id="38282"/>
    <lineage>
        <taxon>Bacteria</taxon>
        <taxon>Bacillati</taxon>
        <taxon>Bacillota</taxon>
        <taxon>Bacilli</taxon>
        <taxon>Bacillales</taxon>
        <taxon>Bacillaceae</taxon>
        <taxon>Evansella</taxon>
    </lineage>
</organism>
<dbReference type="Pfam" id="PF01497">
    <property type="entry name" value="Peripla_BP_2"/>
    <property type="match status" value="1"/>
</dbReference>
<dbReference type="Gene3D" id="3.40.50.1980">
    <property type="entry name" value="Nitrogenase molybdenum iron protein domain"/>
    <property type="match status" value="2"/>
</dbReference>
<reference evidence="4 5" key="1">
    <citation type="submission" date="2023-07" db="EMBL/GenBank/DDBJ databases">
        <title>Genomic Encyclopedia of Type Strains, Phase IV (KMG-IV): sequencing the most valuable type-strain genomes for metagenomic binning, comparative biology and taxonomic classification.</title>
        <authorList>
            <person name="Goeker M."/>
        </authorList>
    </citation>
    <scope>NUCLEOTIDE SEQUENCE [LARGE SCALE GENOMIC DNA]</scope>
    <source>
        <strain evidence="4 5">DSM 9768</strain>
    </source>
</reference>
<feature type="domain" description="Fe/B12 periplasmic-binding" evidence="3">
    <location>
        <begin position="88"/>
        <end position="353"/>
    </location>
</feature>
<dbReference type="RefSeq" id="WP_307330787.1">
    <property type="nucleotide sequence ID" value="NZ_JAUSUG010000025.1"/>
</dbReference>
<protein>
    <submittedName>
        <fullName evidence="4">Iron complex transport system substrate-binding protein</fullName>
    </submittedName>
</protein>
<dbReference type="PROSITE" id="PS50983">
    <property type="entry name" value="FE_B12_PBP"/>
    <property type="match status" value="1"/>
</dbReference>
<dbReference type="InterPro" id="IPR002491">
    <property type="entry name" value="ABC_transptr_periplasmic_BD"/>
</dbReference>